<dbReference type="CDD" id="cd00332">
    <property type="entry name" value="PAL-HAL"/>
    <property type="match status" value="1"/>
</dbReference>
<protein>
    <submittedName>
        <fullName evidence="2">Aromatic amino acid lyase</fullName>
    </submittedName>
</protein>
<gene>
    <name evidence="2" type="ORF">IFK94_16405</name>
</gene>
<dbReference type="Gene3D" id="1.10.275.10">
    <property type="entry name" value="Fumarase/aspartase (N-terminal domain)"/>
    <property type="match status" value="1"/>
</dbReference>
<dbReference type="PANTHER" id="PTHR10362">
    <property type="entry name" value="HISTIDINE AMMONIA-LYASE"/>
    <property type="match status" value="1"/>
</dbReference>
<dbReference type="FunFam" id="1.10.275.10:FF:000005">
    <property type="entry name" value="Histidine ammonia-lyase"/>
    <property type="match status" value="1"/>
</dbReference>
<dbReference type="InterPro" id="IPR008948">
    <property type="entry name" value="L-Aspartase-like"/>
</dbReference>
<keyword evidence="1 2" id="KW-0456">Lyase</keyword>
<dbReference type="PROSITE" id="PS00488">
    <property type="entry name" value="PAL_HISTIDASE"/>
    <property type="match status" value="1"/>
</dbReference>
<accession>A0A8J7CE24</accession>
<dbReference type="EMBL" id="JACXWD010000168">
    <property type="protein sequence ID" value="MBD3869702.1"/>
    <property type="molecule type" value="Genomic_DNA"/>
</dbReference>
<dbReference type="InterPro" id="IPR022313">
    <property type="entry name" value="Phe/His_NH3-lyase_AS"/>
</dbReference>
<feature type="non-terminal residue" evidence="2">
    <location>
        <position position="419"/>
    </location>
</feature>
<dbReference type="Gene3D" id="1.20.200.10">
    <property type="entry name" value="Fumarase/aspartase (Central domain)"/>
    <property type="match status" value="1"/>
</dbReference>
<dbReference type="SUPFAM" id="SSF48557">
    <property type="entry name" value="L-aspartase-like"/>
    <property type="match status" value="1"/>
</dbReference>
<proteinExistence type="predicted"/>
<dbReference type="InterPro" id="IPR001106">
    <property type="entry name" value="Aromatic_Lyase"/>
</dbReference>
<dbReference type="GO" id="GO:0016841">
    <property type="term" value="F:ammonia-lyase activity"/>
    <property type="evidence" value="ECO:0007669"/>
    <property type="project" value="InterPro"/>
</dbReference>
<organism evidence="2 3">
    <name type="scientific">Candidatus Polarisedimenticola svalbardensis</name>
    <dbReference type="NCBI Taxonomy" id="2886004"/>
    <lineage>
        <taxon>Bacteria</taxon>
        <taxon>Pseudomonadati</taxon>
        <taxon>Acidobacteriota</taxon>
        <taxon>Candidatus Polarisedimenticolia</taxon>
        <taxon>Candidatus Polarisedimenticolales</taxon>
        <taxon>Candidatus Polarisedimenticolaceae</taxon>
        <taxon>Candidatus Polarisedimenticola</taxon>
    </lineage>
</organism>
<evidence type="ECO:0000256" key="1">
    <source>
        <dbReference type="ARBA" id="ARBA00023239"/>
    </source>
</evidence>
<dbReference type="Proteomes" id="UP000648239">
    <property type="component" value="Unassembled WGS sequence"/>
</dbReference>
<evidence type="ECO:0000313" key="2">
    <source>
        <dbReference type="EMBL" id="MBD3869702.1"/>
    </source>
</evidence>
<evidence type="ECO:0000313" key="3">
    <source>
        <dbReference type="Proteomes" id="UP000648239"/>
    </source>
</evidence>
<sequence length="419" mass="45491">MTFGMKKRTNLTVPIGAGNTTIEDLIAIACDGARVRLNPNEEWRENIREGARCVERLWRSDKAVYGVNTGYGESCERPVPHELVEELPIALVRFHGCGLGRILEPDETLAVLVARLVSLARGNSGVSLELLERLSDLINYQILPQIPAEGSVGASGDLTPLSYIAAVIAGERSVWHEGRVKPASQAFPEHGLEPLRLRPKEALAIMNGTSVMTGLACLAFRKAEYILRLGSRITSFSVIGLDGNREHYDPRIFIMKPHPGQAEVAGWIRSDVSPGSVRSDTPRSRFQEPYSLRCAPHVLGVLADALTWIRGMIEIEINSSNDNPLLDTETGTILHGGNFYGGHIAFAMDALKTAVANIADLLDRQVILLLNQKTSRGLPENLTGCSPERLPINHGFKAVGIGTSAWAAEALKGTMPASV</sequence>
<reference evidence="2 3" key="1">
    <citation type="submission" date="2020-08" db="EMBL/GenBank/DDBJ databases">
        <title>Acidobacteriota in marine sediments use diverse sulfur dissimilation pathways.</title>
        <authorList>
            <person name="Wasmund K."/>
        </authorList>
    </citation>
    <scope>NUCLEOTIDE SEQUENCE [LARGE SCALE GENOMIC DNA]</scope>
    <source>
        <strain evidence="2">MAG AM4</strain>
    </source>
</reference>
<dbReference type="InterPro" id="IPR024083">
    <property type="entry name" value="Fumarase/histidase_N"/>
</dbReference>
<comment type="caution">
    <text evidence="2">The sequence shown here is derived from an EMBL/GenBank/DDBJ whole genome shotgun (WGS) entry which is preliminary data.</text>
</comment>
<dbReference type="AlphaFoldDB" id="A0A8J7CE24"/>
<dbReference type="Pfam" id="PF00221">
    <property type="entry name" value="Lyase_aromatic"/>
    <property type="match status" value="1"/>
</dbReference>
<name>A0A8J7CE24_9BACT</name>